<evidence type="ECO:0000259" key="7">
    <source>
        <dbReference type="SMART" id="SM00198"/>
    </source>
</evidence>
<evidence type="ECO:0000313" key="8">
    <source>
        <dbReference type="Proteomes" id="UP000504621"/>
    </source>
</evidence>
<dbReference type="GO" id="GO:0005576">
    <property type="term" value="C:extracellular region"/>
    <property type="evidence" value="ECO:0007669"/>
    <property type="project" value="InterPro"/>
</dbReference>
<dbReference type="GO" id="GO:0098542">
    <property type="term" value="P:defense response to other organism"/>
    <property type="evidence" value="ECO:0007669"/>
    <property type="project" value="UniProtKB-ARBA"/>
</dbReference>
<dbReference type="InterPro" id="IPR035940">
    <property type="entry name" value="CAP_sf"/>
</dbReference>
<evidence type="ECO:0000256" key="5">
    <source>
        <dbReference type="ARBA" id="ARBA00073092"/>
    </source>
</evidence>
<dbReference type="SMART" id="SM00198">
    <property type="entry name" value="SCP"/>
    <property type="match status" value="1"/>
</dbReference>
<dbReference type="AlphaFoldDB" id="A0A6J1BLS8"/>
<keyword evidence="4" id="KW-1015">Disulfide bond</keyword>
<feature type="domain" description="SCP" evidence="7">
    <location>
        <begin position="28"/>
        <end position="160"/>
    </location>
</feature>
<keyword evidence="8" id="KW-1185">Reference proteome</keyword>
<evidence type="ECO:0000256" key="3">
    <source>
        <dbReference type="ARBA" id="ARBA00022821"/>
    </source>
</evidence>
<keyword evidence="2 6" id="KW-0732">Signal</keyword>
<feature type="signal peptide" evidence="6">
    <location>
        <begin position="1"/>
        <end position="26"/>
    </location>
</feature>
<dbReference type="InterPro" id="IPR001283">
    <property type="entry name" value="CRISP-related"/>
</dbReference>
<gene>
    <name evidence="9" type="primary">LOC110428677</name>
</gene>
<keyword evidence="3" id="KW-0611">Plant defense</keyword>
<evidence type="ECO:0000256" key="6">
    <source>
        <dbReference type="SAM" id="SignalP"/>
    </source>
</evidence>
<dbReference type="SUPFAM" id="SSF55797">
    <property type="entry name" value="PR-1-like"/>
    <property type="match status" value="1"/>
</dbReference>
<reference evidence="9" key="1">
    <citation type="submission" date="2025-08" db="UniProtKB">
        <authorList>
            <consortium name="RefSeq"/>
        </authorList>
    </citation>
    <scope>IDENTIFICATION</scope>
    <source>
        <tissue evidence="9">Leaf</tissue>
    </source>
</reference>
<dbReference type="FunFam" id="3.40.33.10:FF:000006">
    <property type="entry name" value="Putative pathogenesis-related protein 1"/>
    <property type="match status" value="1"/>
</dbReference>
<dbReference type="GeneID" id="110428677"/>
<dbReference type="PROSITE" id="PS01010">
    <property type="entry name" value="CRISP_2"/>
    <property type="match status" value="1"/>
</dbReference>
<dbReference type="OrthoDB" id="337038at2759"/>
<dbReference type="InterPro" id="IPR018244">
    <property type="entry name" value="Allrgn_V5/Tpx1_CS"/>
</dbReference>
<dbReference type="Proteomes" id="UP000504621">
    <property type="component" value="Unplaced"/>
</dbReference>
<evidence type="ECO:0000256" key="4">
    <source>
        <dbReference type="ARBA" id="ARBA00023157"/>
    </source>
</evidence>
<sequence>MVKMWVTKPFLATCFMTLTLVPFSLAQNSPLDLVSAHNAIRAKVGVGPLVWNHTVAAYAQNYANKRAGDCNLEHSYGPYGENLAEGYGNLYGVDAVKMWASEKPDYNYASNSCNSGGDDCLHYTQVVWRKSVHLGCGRAKCENGWVFVICSYDPVGNIEGQRPY</sequence>
<protein>
    <recommendedName>
        <fullName evidence="5">Pathogenesis-related protein 1</fullName>
    </recommendedName>
</protein>
<proteinExistence type="inferred from homology"/>
<comment type="similarity">
    <text evidence="1">Belongs to the CRISP family.</text>
</comment>
<dbReference type="Pfam" id="PF00188">
    <property type="entry name" value="CAP"/>
    <property type="match status" value="1"/>
</dbReference>
<organism evidence="8 9">
    <name type="scientific">Herrania umbratica</name>
    <dbReference type="NCBI Taxonomy" id="108875"/>
    <lineage>
        <taxon>Eukaryota</taxon>
        <taxon>Viridiplantae</taxon>
        <taxon>Streptophyta</taxon>
        <taxon>Embryophyta</taxon>
        <taxon>Tracheophyta</taxon>
        <taxon>Spermatophyta</taxon>
        <taxon>Magnoliopsida</taxon>
        <taxon>eudicotyledons</taxon>
        <taxon>Gunneridae</taxon>
        <taxon>Pentapetalae</taxon>
        <taxon>rosids</taxon>
        <taxon>malvids</taxon>
        <taxon>Malvales</taxon>
        <taxon>Malvaceae</taxon>
        <taxon>Byttnerioideae</taxon>
        <taxon>Herrania</taxon>
    </lineage>
</organism>
<dbReference type="CDD" id="cd05381">
    <property type="entry name" value="CAP_PR-1"/>
    <property type="match status" value="1"/>
</dbReference>
<dbReference type="RefSeq" id="XP_021300250.1">
    <property type="nucleotide sequence ID" value="XM_021444575.1"/>
</dbReference>
<dbReference type="InterPro" id="IPR014044">
    <property type="entry name" value="CAP_dom"/>
</dbReference>
<dbReference type="PANTHER" id="PTHR10334">
    <property type="entry name" value="CYSTEINE-RICH SECRETORY PROTEIN-RELATED"/>
    <property type="match status" value="1"/>
</dbReference>
<evidence type="ECO:0000256" key="1">
    <source>
        <dbReference type="ARBA" id="ARBA00009923"/>
    </source>
</evidence>
<accession>A0A6J1BLS8</accession>
<evidence type="ECO:0000313" key="9">
    <source>
        <dbReference type="RefSeq" id="XP_021300250.1"/>
    </source>
</evidence>
<dbReference type="Gene3D" id="3.40.33.10">
    <property type="entry name" value="CAP"/>
    <property type="match status" value="1"/>
</dbReference>
<name>A0A6J1BLS8_9ROSI</name>
<evidence type="ECO:0000256" key="2">
    <source>
        <dbReference type="ARBA" id="ARBA00022729"/>
    </source>
</evidence>
<feature type="chain" id="PRO_5026991903" description="Pathogenesis-related protein 1" evidence="6">
    <location>
        <begin position="27"/>
        <end position="164"/>
    </location>
</feature>
<dbReference type="PRINTS" id="PR00837">
    <property type="entry name" value="V5TPXLIKE"/>
</dbReference>